<feature type="compositionally biased region" description="Pro residues" evidence="8">
    <location>
        <begin position="1659"/>
        <end position="1670"/>
    </location>
</feature>
<feature type="compositionally biased region" description="Basic and acidic residues" evidence="8">
    <location>
        <begin position="1742"/>
        <end position="1754"/>
    </location>
</feature>
<dbReference type="Gene3D" id="2.40.70.10">
    <property type="entry name" value="Acid Proteases"/>
    <property type="match status" value="1"/>
</dbReference>
<feature type="region of interest" description="Disordered" evidence="8">
    <location>
        <begin position="1630"/>
        <end position="1672"/>
    </location>
</feature>
<dbReference type="InterPro" id="IPR000477">
    <property type="entry name" value="RT_dom"/>
</dbReference>
<keyword evidence="4" id="KW-0540">Nuclease</keyword>
<evidence type="ECO:0000313" key="10">
    <source>
        <dbReference type="Proteomes" id="UP001652660"/>
    </source>
</evidence>
<dbReference type="CDD" id="cd09274">
    <property type="entry name" value="RNase_HI_RT_Ty3"/>
    <property type="match status" value="1"/>
</dbReference>
<dbReference type="Pfam" id="PF13650">
    <property type="entry name" value="Asp_protease_2"/>
    <property type="match status" value="1"/>
</dbReference>
<dbReference type="Gene3D" id="3.10.10.10">
    <property type="entry name" value="HIV Type 1 Reverse Transcriptase, subunit A, domain 1"/>
    <property type="match status" value="1"/>
</dbReference>
<dbReference type="GeneID" id="140036169"/>
<feature type="domain" description="Integrase catalytic" evidence="9">
    <location>
        <begin position="1110"/>
        <end position="1277"/>
    </location>
</feature>
<dbReference type="InterPro" id="IPR012337">
    <property type="entry name" value="RNaseH-like_sf"/>
</dbReference>
<dbReference type="InterPro" id="IPR043128">
    <property type="entry name" value="Rev_trsase/Diguanyl_cyclase"/>
</dbReference>
<evidence type="ECO:0000313" key="11">
    <source>
        <dbReference type="RefSeq" id="XP_071933572.1"/>
    </source>
</evidence>
<keyword evidence="2" id="KW-0808">Transferase</keyword>
<evidence type="ECO:0000256" key="2">
    <source>
        <dbReference type="ARBA" id="ARBA00022679"/>
    </source>
</evidence>
<evidence type="ECO:0000256" key="5">
    <source>
        <dbReference type="ARBA" id="ARBA00022759"/>
    </source>
</evidence>
<dbReference type="SUPFAM" id="SSF56672">
    <property type="entry name" value="DNA/RNA polymerases"/>
    <property type="match status" value="1"/>
</dbReference>
<evidence type="ECO:0000259" key="9">
    <source>
        <dbReference type="PROSITE" id="PS50994"/>
    </source>
</evidence>
<dbReference type="Pfam" id="PF17917">
    <property type="entry name" value="RT_RNaseH"/>
    <property type="match status" value="1"/>
</dbReference>
<dbReference type="InterPro" id="IPR043502">
    <property type="entry name" value="DNA/RNA_pol_sf"/>
</dbReference>
<accession>A0ABM4WP59</accession>
<dbReference type="InterPro" id="IPR036397">
    <property type="entry name" value="RNaseH_sf"/>
</dbReference>
<dbReference type="SUPFAM" id="SSF50630">
    <property type="entry name" value="Acid proteases"/>
    <property type="match status" value="1"/>
</dbReference>
<dbReference type="Pfam" id="PF20167">
    <property type="entry name" value="Transposase_32"/>
    <property type="match status" value="1"/>
</dbReference>
<feature type="compositionally biased region" description="Low complexity" evidence="8">
    <location>
        <begin position="1645"/>
        <end position="1658"/>
    </location>
</feature>
<dbReference type="Gene3D" id="3.30.70.270">
    <property type="match status" value="2"/>
</dbReference>
<dbReference type="InterPro" id="IPR021109">
    <property type="entry name" value="Peptidase_aspartic_dom_sf"/>
</dbReference>
<evidence type="ECO:0000256" key="4">
    <source>
        <dbReference type="ARBA" id="ARBA00022722"/>
    </source>
</evidence>
<dbReference type="CDD" id="cd00303">
    <property type="entry name" value="retropepsin_like"/>
    <property type="match status" value="1"/>
</dbReference>
<feature type="compositionally biased region" description="Polar residues" evidence="8">
    <location>
        <begin position="88"/>
        <end position="108"/>
    </location>
</feature>
<dbReference type="InterPro" id="IPR001584">
    <property type="entry name" value="Integrase_cat-core"/>
</dbReference>
<keyword evidence="10" id="KW-1185">Reference proteome</keyword>
<sequence>MDTLNMLSAQMNNVMKLLSRQGGVGPSSSNAHVACCSICGGEHDTNECVDSEQVQFVNNYNRNAQNNPYSNTYNPGWRNHPNFGWKDQGNQPRPTNPPGFQSRQQQAETKPGWEMAVEKLAKVTSDRFERVEGRLDQLTTMYRNVEVQIGQIASSLNNRNQGELPSKTEVNPKEHVKAITLRSGKQLEDPPVMEVDKDENEKQEKKQRNQEAIVEENSREKSRENQPSSSATIPIPPAVPFPQRLNQNKFDKDFEKFVKLFKQLHINIPFADAILQIPSYAKFLKEIMTRKRKLEDCETIALTEECSAIIQNKLPPKLKDPGSFSIPCTIGNVDFSKALCDLGASVSLIPLTVARQLGLHELKRTNITLQLADRSIRYPLGVLENVLIKVQKFIIPVDFVVLDMEEDISMPIILGRPFLATAGTIIDVKNGKLKFQVGEEEVEFNLNEMEKYPSFTDHAYSIGTIDKLTQEMSQVNLDLDPLKHCLMSLGKQEDVCEEIEELAKYLDFQAPYKRGNLYESLGQGKGFSQPSEIEPPRLELKPLPTHLRYEFLGENSTLPVIVSADLDDEQCAKLLRVLRRRKKAIGWTISDINGISPSICMHRILLEDNCKPVVETQRRLNPNMKEVVRNEILKWLDAGIVFPISDSVWISPIHVVPKKGGITTIVGKNDELIPSRLVVGWRVCIDYRKLNTVTRKDHFPLPFLDQLLERIAGYEFYCFLDGFSGYNQIAIAPEDQEKTTFTCPYGTFAFRRMPFGLCNAPATFQRCMMAIFSDYIEKIMEIFMDDFSVYGSSFDHCLHNLEKGIEVDKAKIEVIEKLPPPSNVKGIRSFLGHAGFYRRFIKDFSKIVKPLCELLCKDTTFQFDDNCLVAFERLKKELISAPIITSPDWSLPFELMCDASDYAVGAVLGQKKEGRLHVIYYASKLLNEAQLNYATTEKELLAVIFALDKFRSYLVGSKVIIYTDHSALKYLLHKKDAKPRLIRWILLLQEFDVEIKDKKGSENLVADHLSRLEYIPIKDQVPIQENFPDEFVVALRNSPWYADFANYLVSGEIQKGFNYHQKKKFLHDAKSYFWEEPLLYRHCADGMIRRCIPEDEVCDACQRTGNISRKNEMPLTTFLEVELFDVWGIDFMGPFPSSFNNKYILVAVDYVSKWVEAIASPTNDSKIVLRFLKKNIFSRFGIPKAIVSDEGKHFCNRQLDSLLFKYDCRHKTSLPYHPQANGQAELANREIKLILEKTVNKSRKDWATKLDDTLWAYRTAFKTPLGMLPYRLVYGKTCHLPVEIEHKAYWAIKSINMNFNFAGEKRLLELSELEEHRLHAYENAKIYKEKIKYWHDKHIIPKKFQVGQHVLLFNSRLRLFPGKLKSRWSGPFEVTQVFPYGAVEIKGENGSPFKVNGQRLKPYLVGENVPKGWYEAGLDKEIIIEKHLAPEVDAYYHISTAFKRLGWENILQLPKHYYPNLVREFYANVENKQSHSGNLIVSWVRGRRVALNRDTLRRFVQIKDAGEDVKLTNEFTARDPWQVGEAVGRLKGQYRERGTAKKLTVYADSFEHRYHLIFYLFAFNVVPKRSGKRELRNSDLYFLDKMMHGKLKVPLGTEKAVVTRSAEEVNASILKSLGISTDFGAALVRDTGEASTSTQPPPHTEPQVETQETEAQQTLPPPIPRPPPQPRSKWQELLNAICCMETRVVERIDQTEQMMTERLDRHDRRLRAIEDHFHIRRSPTPTPHQEEGHIGTSQGPHGAEEAVDPRSEQP</sequence>
<feature type="region of interest" description="Disordered" evidence="8">
    <location>
        <begin position="158"/>
        <end position="242"/>
    </location>
</feature>
<dbReference type="EC" id="2.7.7.49" evidence="1"/>
<dbReference type="Proteomes" id="UP001652660">
    <property type="component" value="Chromosome 2e"/>
</dbReference>
<evidence type="ECO:0000256" key="6">
    <source>
        <dbReference type="ARBA" id="ARBA00022801"/>
    </source>
</evidence>
<feature type="region of interest" description="Disordered" evidence="8">
    <location>
        <begin position="1718"/>
        <end position="1754"/>
    </location>
</feature>
<dbReference type="Pfam" id="PF00078">
    <property type="entry name" value="RVT_1"/>
    <property type="match status" value="1"/>
</dbReference>
<reference evidence="11" key="1">
    <citation type="submission" date="2025-08" db="UniProtKB">
        <authorList>
            <consortium name="RefSeq"/>
        </authorList>
    </citation>
    <scope>IDENTIFICATION</scope>
    <source>
        <tissue evidence="11">Leaves</tissue>
    </source>
</reference>
<dbReference type="PROSITE" id="PS50994">
    <property type="entry name" value="INTEGRASE"/>
    <property type="match status" value="1"/>
</dbReference>
<dbReference type="InterPro" id="IPR050951">
    <property type="entry name" value="Retrovirus_Pol_polyprotein"/>
</dbReference>
<dbReference type="SUPFAM" id="SSF53098">
    <property type="entry name" value="Ribonuclease H-like"/>
    <property type="match status" value="1"/>
</dbReference>
<proteinExistence type="predicted"/>
<dbReference type="CDD" id="cd01647">
    <property type="entry name" value="RT_LTR"/>
    <property type="match status" value="1"/>
</dbReference>
<name>A0ABM4WP59_COFAR</name>
<protein>
    <recommendedName>
        <fullName evidence="1">RNA-directed DNA polymerase</fullName>
        <ecNumber evidence="1">2.7.7.49</ecNumber>
    </recommendedName>
</protein>
<dbReference type="InterPro" id="IPR046796">
    <property type="entry name" value="Transposase_32_dom"/>
</dbReference>
<evidence type="ECO:0000256" key="1">
    <source>
        <dbReference type="ARBA" id="ARBA00012493"/>
    </source>
</evidence>
<dbReference type="PANTHER" id="PTHR37984:SF5">
    <property type="entry name" value="PROTEIN NYNRIN-LIKE"/>
    <property type="match status" value="1"/>
</dbReference>
<evidence type="ECO:0000256" key="3">
    <source>
        <dbReference type="ARBA" id="ARBA00022695"/>
    </source>
</evidence>
<gene>
    <name evidence="11" type="primary">LOC140036169</name>
</gene>
<keyword evidence="7" id="KW-0695">RNA-directed DNA polymerase</keyword>
<keyword evidence="5" id="KW-0255">Endonuclease</keyword>
<dbReference type="PANTHER" id="PTHR37984">
    <property type="entry name" value="PROTEIN CBG26694"/>
    <property type="match status" value="1"/>
</dbReference>
<keyword evidence="3" id="KW-0548">Nucleotidyltransferase</keyword>
<dbReference type="RefSeq" id="XP_071933572.1">
    <property type="nucleotide sequence ID" value="XM_072077471.1"/>
</dbReference>
<feature type="compositionally biased region" description="Basic and acidic residues" evidence="8">
    <location>
        <begin position="199"/>
        <end position="209"/>
    </location>
</feature>
<keyword evidence="6" id="KW-0378">Hydrolase</keyword>
<organism evidence="10 11">
    <name type="scientific">Coffea arabica</name>
    <name type="common">Arabian coffee</name>
    <dbReference type="NCBI Taxonomy" id="13443"/>
    <lineage>
        <taxon>Eukaryota</taxon>
        <taxon>Viridiplantae</taxon>
        <taxon>Streptophyta</taxon>
        <taxon>Embryophyta</taxon>
        <taxon>Tracheophyta</taxon>
        <taxon>Spermatophyta</taxon>
        <taxon>Magnoliopsida</taxon>
        <taxon>eudicotyledons</taxon>
        <taxon>Gunneridae</taxon>
        <taxon>Pentapetalae</taxon>
        <taxon>asterids</taxon>
        <taxon>lamiids</taxon>
        <taxon>Gentianales</taxon>
        <taxon>Rubiaceae</taxon>
        <taxon>Ixoroideae</taxon>
        <taxon>Gardenieae complex</taxon>
        <taxon>Bertiereae - Coffeeae clade</taxon>
        <taxon>Coffeeae</taxon>
        <taxon>Coffea</taxon>
    </lineage>
</organism>
<dbReference type="InterPro" id="IPR041373">
    <property type="entry name" value="RT_RNaseH"/>
</dbReference>
<dbReference type="Gene3D" id="3.30.420.10">
    <property type="entry name" value="Ribonuclease H-like superfamily/Ribonuclease H"/>
    <property type="match status" value="1"/>
</dbReference>
<evidence type="ECO:0000256" key="8">
    <source>
        <dbReference type="SAM" id="MobiDB-lite"/>
    </source>
</evidence>
<feature type="region of interest" description="Disordered" evidence="8">
    <location>
        <begin position="63"/>
        <end position="111"/>
    </location>
</feature>
<evidence type="ECO:0000256" key="7">
    <source>
        <dbReference type="ARBA" id="ARBA00022918"/>
    </source>
</evidence>
<dbReference type="Pfam" id="PF00665">
    <property type="entry name" value="rve"/>
    <property type="match status" value="1"/>
</dbReference>